<sequence>MDRQETISQLKKIKNIGPAMAKKLYDAEIYRLEDLIKLGAEEAYIKIDESGGFCGIHHPAYLYALEGAIIDCGWKDLPQERKHELKAFAARL</sequence>
<dbReference type="Pfam" id="PF04994">
    <property type="entry name" value="TfoX_C"/>
    <property type="match status" value="1"/>
</dbReference>
<evidence type="ECO:0000259" key="1">
    <source>
        <dbReference type="Pfam" id="PF04994"/>
    </source>
</evidence>
<evidence type="ECO:0000313" key="2">
    <source>
        <dbReference type="EMBL" id="UTC24718.1"/>
    </source>
</evidence>
<dbReference type="RefSeq" id="WP_258568504.1">
    <property type="nucleotide sequence ID" value="NZ_CP092900.1"/>
</dbReference>
<dbReference type="InterPro" id="IPR007077">
    <property type="entry name" value="TfoX_C"/>
</dbReference>
<reference evidence="2 3" key="1">
    <citation type="journal article" date="2022" name="Nat. Microbiol.">
        <title>The microbiome of a bacterivorous marine choanoflagellate contains a resource-demanding obligate bacterial associate.</title>
        <authorList>
            <person name="Needham D.M."/>
            <person name="Poirier C."/>
            <person name="Bachy C."/>
            <person name="George E.E."/>
            <person name="Wilken S."/>
            <person name="Yung C.C.M."/>
            <person name="Limardo A.J."/>
            <person name="Morando M."/>
            <person name="Sudek L."/>
            <person name="Malmstrom R.R."/>
            <person name="Keeling P.J."/>
            <person name="Santoro A.E."/>
            <person name="Worden A.Z."/>
        </authorList>
    </citation>
    <scope>NUCLEOTIDE SEQUENCE [LARGE SCALE GENOMIC DNA]</scope>
    <source>
        <strain evidence="2 3">Comchoano-1</strain>
    </source>
</reference>
<accession>A0ABY5DJL9</accession>
<dbReference type="EMBL" id="CP092900">
    <property type="protein sequence ID" value="UTC24718.1"/>
    <property type="molecule type" value="Genomic_DNA"/>
</dbReference>
<proteinExistence type="predicted"/>
<keyword evidence="3" id="KW-1185">Reference proteome</keyword>
<feature type="domain" description="TfoX C-terminal" evidence="1">
    <location>
        <begin position="8"/>
        <end position="87"/>
    </location>
</feature>
<dbReference type="Gene3D" id="1.10.150.20">
    <property type="entry name" value="5' to 3' exonuclease, C-terminal subdomain"/>
    <property type="match status" value="1"/>
</dbReference>
<dbReference type="PANTHER" id="PTHR36121:SF1">
    <property type="entry name" value="PROTEIN SXY"/>
    <property type="match status" value="1"/>
</dbReference>
<dbReference type="InterPro" id="IPR047525">
    <property type="entry name" value="TfoX-like"/>
</dbReference>
<gene>
    <name evidence="2" type="ORF">MMH89_00885</name>
</gene>
<dbReference type="PANTHER" id="PTHR36121">
    <property type="entry name" value="PROTEIN SXY"/>
    <property type="match status" value="1"/>
</dbReference>
<dbReference type="Proteomes" id="UP001055955">
    <property type="component" value="Chromosome"/>
</dbReference>
<protein>
    <submittedName>
        <fullName evidence="2">TfoX/Sxy family protein</fullName>
    </submittedName>
</protein>
<organism evidence="2 3">
    <name type="scientific">Candidatus Comchoanobacter bicostacola</name>
    <dbReference type="NCBI Taxonomy" id="2919598"/>
    <lineage>
        <taxon>Bacteria</taxon>
        <taxon>Pseudomonadati</taxon>
        <taxon>Pseudomonadota</taxon>
        <taxon>Gammaproteobacteria</taxon>
        <taxon>Candidatus Comchoanobacterales</taxon>
        <taxon>Candidatus Comchoanobacteraceae</taxon>
        <taxon>Candidatus Comchoanobacter</taxon>
    </lineage>
</organism>
<name>A0ABY5DJL9_9GAMM</name>
<evidence type="ECO:0000313" key="3">
    <source>
        <dbReference type="Proteomes" id="UP001055955"/>
    </source>
</evidence>